<feature type="repeat" description="RCC1" evidence="1">
    <location>
        <begin position="151"/>
        <end position="202"/>
    </location>
</feature>
<protein>
    <submittedName>
        <fullName evidence="2">Uncharacterized protein</fullName>
    </submittedName>
</protein>
<dbReference type="AlphaFoldDB" id="G0MIM1"/>
<organism evidence="3">
    <name type="scientific">Caenorhabditis brenneri</name>
    <name type="common">Nematode worm</name>
    <dbReference type="NCBI Taxonomy" id="135651"/>
    <lineage>
        <taxon>Eukaryota</taxon>
        <taxon>Metazoa</taxon>
        <taxon>Ecdysozoa</taxon>
        <taxon>Nematoda</taxon>
        <taxon>Chromadorea</taxon>
        <taxon>Rhabditida</taxon>
        <taxon>Rhabditina</taxon>
        <taxon>Rhabditomorpha</taxon>
        <taxon>Rhabditoidea</taxon>
        <taxon>Rhabditidae</taxon>
        <taxon>Peloderinae</taxon>
        <taxon>Caenorhabditis</taxon>
    </lineage>
</organism>
<dbReference type="InterPro" id="IPR009091">
    <property type="entry name" value="RCC1/BLIP-II"/>
</dbReference>
<name>G0MIM1_CAEBE</name>
<proteinExistence type="predicted"/>
<dbReference type="OrthoDB" id="5370059at2759"/>
<keyword evidence="3" id="KW-1185">Reference proteome</keyword>
<dbReference type="PANTHER" id="PTHR46849">
    <property type="entry name" value="RCC1 DOMAIN-CONTAINING PROTEIN 1"/>
    <property type="match status" value="1"/>
</dbReference>
<dbReference type="PANTHER" id="PTHR46849:SF1">
    <property type="entry name" value="RCC1 DOMAIN-CONTAINING PROTEIN 1"/>
    <property type="match status" value="1"/>
</dbReference>
<reference evidence="3" key="1">
    <citation type="submission" date="2011-07" db="EMBL/GenBank/DDBJ databases">
        <authorList>
            <consortium name="Caenorhabditis brenneri Sequencing and Analysis Consortium"/>
            <person name="Wilson R.K."/>
        </authorList>
    </citation>
    <scope>NUCLEOTIDE SEQUENCE [LARGE SCALE GENOMIC DNA]</scope>
    <source>
        <strain evidence="3">PB2801</strain>
    </source>
</reference>
<dbReference type="EMBL" id="GL379796">
    <property type="protein sequence ID" value="EGT31266.1"/>
    <property type="molecule type" value="Genomic_DNA"/>
</dbReference>
<feature type="repeat" description="RCC1" evidence="1">
    <location>
        <begin position="203"/>
        <end position="260"/>
    </location>
</feature>
<dbReference type="Proteomes" id="UP000008068">
    <property type="component" value="Unassembled WGS sequence"/>
</dbReference>
<dbReference type="Gene3D" id="2.130.10.30">
    <property type="entry name" value="Regulator of chromosome condensation 1/beta-lactamase-inhibitor protein II"/>
    <property type="match status" value="1"/>
</dbReference>
<evidence type="ECO:0000313" key="3">
    <source>
        <dbReference type="Proteomes" id="UP000008068"/>
    </source>
</evidence>
<dbReference type="InterPro" id="IPR000408">
    <property type="entry name" value="Reg_chr_condens"/>
</dbReference>
<evidence type="ECO:0000256" key="1">
    <source>
        <dbReference type="PROSITE-ProRule" id="PRU00235"/>
    </source>
</evidence>
<evidence type="ECO:0000313" key="2">
    <source>
        <dbReference type="EMBL" id="EGT31266.1"/>
    </source>
</evidence>
<dbReference type="HOGENOM" id="CLU_071685_0_0_1"/>
<sequence>MCGPLYTVFCFPTSSAKRHRHVFIHDSFAKTTETIEFPALNDPIQQVVSTHLHVAILMKTGKIAMRRIDDFERTPTILEPPPDEITLIVSTSKAIYRVQEDQKTSTIQKILEDSEGISEDVKHEVVGFPWPVRIVDAKGGNDFLMFLDSTGNLFSMGTGTRGELGVGLIRHVAEPVHIEQLAGIPIEKVACGGWHTVALTTGGDVYVWGWNRNGQLGKDKAATEMYPVLFEDFPENIEEEEPVVQDIEVTEHTTTVYINDQKFMIGNDFVDITEFELK</sequence>
<dbReference type="InParanoid" id="G0MIM1"/>
<gene>
    <name evidence="2" type="ORF">CAEBREN_04611</name>
</gene>
<dbReference type="OMA" id="FPWPVKI"/>
<accession>G0MIM1</accession>
<dbReference type="eggNOG" id="KOG1426">
    <property type="taxonomic scope" value="Eukaryota"/>
</dbReference>
<dbReference type="PRINTS" id="PR00633">
    <property type="entry name" value="RCCNDNSATION"/>
</dbReference>
<dbReference type="STRING" id="135651.G0MIM1"/>
<dbReference type="PROSITE" id="PS00626">
    <property type="entry name" value="RCC1_2"/>
    <property type="match status" value="1"/>
</dbReference>
<dbReference type="PROSITE" id="PS50012">
    <property type="entry name" value="RCC1_3"/>
    <property type="match status" value="2"/>
</dbReference>
<dbReference type="InterPro" id="IPR052830">
    <property type="entry name" value="RCC1_domain-containing"/>
</dbReference>
<dbReference type="SUPFAM" id="SSF50985">
    <property type="entry name" value="RCC1/BLIP-II"/>
    <property type="match status" value="1"/>
</dbReference>
<dbReference type="Pfam" id="PF13540">
    <property type="entry name" value="RCC1_2"/>
    <property type="match status" value="1"/>
</dbReference>